<dbReference type="Pfam" id="PF03797">
    <property type="entry name" value="Autotransporter"/>
    <property type="match status" value="1"/>
</dbReference>
<dbReference type="SUPFAM" id="SSF51126">
    <property type="entry name" value="Pectin lyase-like"/>
    <property type="match status" value="1"/>
</dbReference>
<organism evidence="3 4">
    <name type="scientific">Hafnia paralvei</name>
    <dbReference type="NCBI Taxonomy" id="546367"/>
    <lineage>
        <taxon>Bacteria</taxon>
        <taxon>Pseudomonadati</taxon>
        <taxon>Pseudomonadota</taxon>
        <taxon>Gammaproteobacteria</taxon>
        <taxon>Enterobacterales</taxon>
        <taxon>Hafniaceae</taxon>
        <taxon>Hafnia</taxon>
    </lineage>
</organism>
<accession>A0A4Q9ENX6</accession>
<sequence>MIGEIQLKSNSKFHVSRLAIACSVALAFQASATDISNGTWDTFSYDATTGAVSYQGYVGWNGDSDSDYQAEIYPVINNSVVNGVISTNYLNQDTTNSNSLSISNSTVHGMITSQCMTTDCSEVQGYNDPLSLTVDNTTIDDSFEHYDYTDATDTTGRVNTYNLGTAITLGEESNIVIENNSHVAGITLVQGPQQYDENVGNDTFNNTLTVNDSTVTSGAWTELDTTGFYGQSERPEDYNGNLVMPVNYDVNQDGVINANDTIINMNDVALAVIDDPTATESMKNNATFNNSTLTGDVLFVSDFNAGFAPQGADTNADGIIDSNLGYADDALNTDEMNLTLDNGSKWVGAAISDVQATADLYDVAANSLWPDSTYDGTTGYVNGAEVFQSGVFNVTLDHGSEWDTRKASDIDTLTVSNGSQVNVESSSLLADTINLNSYSSMNIGDDGKVAANSVNIDGYSTVDLTEETASLYANQISVTNGATLALGLGQVDTHNLVLSNGGVLDVASRDYVLNSDMNTGYTNGSTDNSADYGVIGLNSDGHLAVNGDVAGNYQVRIDNATGAGSIADYKGNELVRVYDDNADTHATFTAANKADLGAYQYEAQQQGDSVVLKQDGLTDYANMALSIPSANTNIWNLEQDTLANRLDNGRNAQAKDTGGAWIAYTGGHFNADTNTLSYDQSVSGVMVGLDKQIEGNYAQWIVGAAAGFAKGDIDDASGKVDQDSQSARIYSSALFTNNIFVDGSLSYSRFSNDLSATMSNGDSVNGNSISSDAWGFSLKTGYDWKFNEHGHLTPYASVSGLFQDGDSYQLSNDMSVDNQSYDSMRYEAGVNAGYTFDFGNQSFTPYAKLAYVYDDANSNSADVNGDSIDNGVEGSAVRAGIGGQFNFTQNFSAYAGSDYLGGGDVEQDWSANVGVKYSW</sequence>
<evidence type="ECO:0000313" key="3">
    <source>
        <dbReference type="EMBL" id="TBM28570.1"/>
    </source>
</evidence>
<dbReference type="PANTHER" id="PTHR35037">
    <property type="entry name" value="C-TERMINAL REGION OF AIDA-LIKE PROTEIN"/>
    <property type="match status" value="1"/>
</dbReference>
<name>A0A4Q9ENX6_9GAMM</name>
<reference evidence="3 4" key="1">
    <citation type="submission" date="2019-02" db="EMBL/GenBank/DDBJ databases">
        <title>Comparative genomic analysis of the Hafnia genus genomes.</title>
        <authorList>
            <person name="Zhiqiu Y."/>
            <person name="Chao Y."/>
            <person name="Yuhui D."/>
            <person name="Di H."/>
            <person name="Bin L."/>
        </authorList>
    </citation>
    <scope>NUCLEOTIDE SEQUENCE [LARGE SCALE GENOMIC DNA]</scope>
    <source>
        <strain evidence="3 4">PCM_1194</strain>
    </source>
</reference>
<dbReference type="InterPro" id="IPR051551">
    <property type="entry name" value="Autotransporter_adhesion"/>
</dbReference>
<dbReference type="InterPro" id="IPR005546">
    <property type="entry name" value="Autotransporte_beta"/>
</dbReference>
<dbReference type="Pfam" id="PF18883">
    <property type="entry name" value="AC_1"/>
    <property type="match status" value="1"/>
</dbReference>
<feature type="chain" id="PRO_5020877377" evidence="1">
    <location>
        <begin position="33"/>
        <end position="919"/>
    </location>
</feature>
<proteinExistence type="predicted"/>
<feature type="domain" description="Autotransporter" evidence="2">
    <location>
        <begin position="653"/>
        <end position="919"/>
    </location>
</feature>
<dbReference type="PROSITE" id="PS51208">
    <property type="entry name" value="AUTOTRANSPORTER"/>
    <property type="match status" value="1"/>
</dbReference>
<evidence type="ECO:0000256" key="1">
    <source>
        <dbReference type="SAM" id="SignalP"/>
    </source>
</evidence>
<dbReference type="Gene3D" id="2.40.128.130">
    <property type="entry name" value="Autotransporter beta-domain"/>
    <property type="match status" value="1"/>
</dbReference>
<dbReference type="PRINTS" id="PR01484">
    <property type="entry name" value="PRTACTNFAMLY"/>
</dbReference>
<dbReference type="Gene3D" id="2.160.20.20">
    <property type="match status" value="1"/>
</dbReference>
<dbReference type="NCBIfam" id="TIGR01414">
    <property type="entry name" value="autotrans_barl"/>
    <property type="match status" value="1"/>
</dbReference>
<protein>
    <submittedName>
        <fullName evidence="3">Autotransporter outer membrane beta-barrel domain-containing protein</fullName>
    </submittedName>
</protein>
<dbReference type="InterPro" id="IPR043990">
    <property type="entry name" value="AC_1"/>
</dbReference>
<dbReference type="InterPro" id="IPR003991">
    <property type="entry name" value="Pertactin_virulence_factor"/>
</dbReference>
<comment type="caution">
    <text evidence="3">The sequence shown here is derived from an EMBL/GenBank/DDBJ whole genome shotgun (WGS) entry which is preliminary data.</text>
</comment>
<dbReference type="SMART" id="SM00869">
    <property type="entry name" value="Autotransporter"/>
    <property type="match status" value="1"/>
</dbReference>
<evidence type="ECO:0000259" key="2">
    <source>
        <dbReference type="PROSITE" id="PS51208"/>
    </source>
</evidence>
<dbReference type="InterPro" id="IPR012332">
    <property type="entry name" value="Autotransporter_pectin_lyase_C"/>
</dbReference>
<dbReference type="InterPro" id="IPR036709">
    <property type="entry name" value="Autotransporte_beta_dom_sf"/>
</dbReference>
<dbReference type="RefSeq" id="WP_130959369.1">
    <property type="nucleotide sequence ID" value="NZ_SITD01000045.1"/>
</dbReference>
<dbReference type="InterPro" id="IPR011050">
    <property type="entry name" value="Pectin_lyase_fold/virulence"/>
</dbReference>
<dbReference type="AlphaFoldDB" id="A0A4Q9ENX6"/>
<dbReference type="PANTHER" id="PTHR35037:SF2">
    <property type="match status" value="1"/>
</dbReference>
<evidence type="ECO:0000313" key="4">
    <source>
        <dbReference type="Proteomes" id="UP000293380"/>
    </source>
</evidence>
<dbReference type="SUPFAM" id="SSF103515">
    <property type="entry name" value="Autotransporter"/>
    <property type="match status" value="1"/>
</dbReference>
<dbReference type="Proteomes" id="UP000293380">
    <property type="component" value="Unassembled WGS sequence"/>
</dbReference>
<gene>
    <name evidence="3" type="ORF">EYY89_08125</name>
</gene>
<feature type="signal peptide" evidence="1">
    <location>
        <begin position="1"/>
        <end position="32"/>
    </location>
</feature>
<dbReference type="GO" id="GO:0019867">
    <property type="term" value="C:outer membrane"/>
    <property type="evidence" value="ECO:0007669"/>
    <property type="project" value="InterPro"/>
</dbReference>
<dbReference type="EMBL" id="SITD01000045">
    <property type="protein sequence ID" value="TBM28570.1"/>
    <property type="molecule type" value="Genomic_DNA"/>
</dbReference>
<keyword evidence="1" id="KW-0732">Signal</keyword>
<dbReference type="InterPro" id="IPR006315">
    <property type="entry name" value="OM_autotransptr_brl_dom"/>
</dbReference>